<keyword evidence="1" id="KW-0812">Transmembrane</keyword>
<evidence type="ECO:0000313" key="3">
    <source>
        <dbReference type="Proteomes" id="UP001210809"/>
    </source>
</evidence>
<protein>
    <submittedName>
        <fullName evidence="2">Transcriptional regulator</fullName>
    </submittedName>
</protein>
<reference evidence="2" key="1">
    <citation type="submission" date="2023-01" db="EMBL/GenBank/DDBJ databases">
        <title>Human gut microbiome strain richness.</title>
        <authorList>
            <person name="Chen-Liaw A."/>
        </authorList>
    </citation>
    <scope>NUCLEOTIDE SEQUENCE</scope>
    <source>
        <strain evidence="2">1001283st1_G1_1001283B150217_161031</strain>
    </source>
</reference>
<dbReference type="Proteomes" id="UP001210809">
    <property type="component" value="Unassembled WGS sequence"/>
</dbReference>
<name>A0AAW6D3E5_9FIRM</name>
<feature type="transmembrane region" description="Helical" evidence="1">
    <location>
        <begin position="38"/>
        <end position="62"/>
    </location>
</feature>
<keyword evidence="1" id="KW-1133">Transmembrane helix</keyword>
<comment type="caution">
    <text evidence="2">The sequence shown here is derived from an EMBL/GenBank/DDBJ whole genome shotgun (WGS) entry which is preliminary data.</text>
</comment>
<proteinExistence type="predicted"/>
<organism evidence="2 3">
    <name type="scientific">[Eubacterium] siraeum</name>
    <dbReference type="NCBI Taxonomy" id="39492"/>
    <lineage>
        <taxon>Bacteria</taxon>
        <taxon>Bacillati</taxon>
        <taxon>Bacillota</taxon>
        <taxon>Clostridia</taxon>
        <taxon>Eubacteriales</taxon>
        <taxon>Oscillospiraceae</taxon>
        <taxon>Oscillospiraceae incertae sedis</taxon>
    </lineage>
</organism>
<gene>
    <name evidence="2" type="ORF">PNE09_11775</name>
</gene>
<dbReference type="AlphaFoldDB" id="A0AAW6D3E5"/>
<feature type="transmembrane region" description="Helical" evidence="1">
    <location>
        <begin position="74"/>
        <end position="99"/>
    </location>
</feature>
<evidence type="ECO:0000313" key="2">
    <source>
        <dbReference type="EMBL" id="MDB8004733.1"/>
    </source>
</evidence>
<accession>A0AAW6D3E5</accession>
<feature type="transmembrane region" description="Helical" evidence="1">
    <location>
        <begin position="7"/>
        <end position="26"/>
    </location>
</feature>
<evidence type="ECO:0000256" key="1">
    <source>
        <dbReference type="SAM" id="Phobius"/>
    </source>
</evidence>
<feature type="transmembrane region" description="Helical" evidence="1">
    <location>
        <begin position="119"/>
        <end position="139"/>
    </location>
</feature>
<dbReference type="EMBL" id="JAQLXW010000020">
    <property type="protein sequence ID" value="MDB8004733.1"/>
    <property type="molecule type" value="Genomic_DNA"/>
</dbReference>
<keyword evidence="1" id="KW-0472">Membrane</keyword>
<sequence>MKHLKKINFVVLPLAIWVTMIFYHGIVLKPFSDLMMNISAPFVLSFVLHTIVQLLVISSLTVTAVKKLGYKLKYSIISVVLMYVLFAILSPPSIYMFVFTGGLKIGFASGQPAMPSWKASIFITLQYGIVMLITMLIACRKKCANNQK</sequence>